<dbReference type="AlphaFoldDB" id="B0C4P5"/>
<dbReference type="KEGG" id="amr:AM1_4957"/>
<dbReference type="HOGENOM" id="CLU_1987748_0_0_3"/>
<name>B0C4P5_ACAM1</name>
<dbReference type="STRING" id="329726.AM1_4957"/>
<accession>B0C4P5</accession>
<dbReference type="RefSeq" id="WP_012165201.1">
    <property type="nucleotide sequence ID" value="NC_009925.1"/>
</dbReference>
<dbReference type="Proteomes" id="UP000000268">
    <property type="component" value="Chromosome"/>
</dbReference>
<protein>
    <submittedName>
        <fullName evidence="1">Uncharacterized protein</fullName>
    </submittedName>
</protein>
<proteinExistence type="predicted"/>
<reference evidence="1 2" key="1">
    <citation type="journal article" date="2008" name="Proc. Natl. Acad. Sci. U.S.A.">
        <title>Niche adaptation and genome expansion in the chlorophyll d-producing cyanobacterium Acaryochloris marina.</title>
        <authorList>
            <person name="Swingley W.D."/>
            <person name="Chen M."/>
            <person name="Cheung P.C."/>
            <person name="Conrad A.L."/>
            <person name="Dejesa L.C."/>
            <person name="Hao J."/>
            <person name="Honchak B.M."/>
            <person name="Karbach L.E."/>
            <person name="Kurdoglu A."/>
            <person name="Lahiri S."/>
            <person name="Mastrian S.D."/>
            <person name="Miyashita H."/>
            <person name="Page L."/>
            <person name="Ramakrishna P."/>
            <person name="Satoh S."/>
            <person name="Sattley W.M."/>
            <person name="Shimada Y."/>
            <person name="Taylor H.L."/>
            <person name="Tomo T."/>
            <person name="Tsuchiya T."/>
            <person name="Wang Z.T."/>
            <person name="Raymond J."/>
            <person name="Mimuro M."/>
            <person name="Blankenship R.E."/>
            <person name="Touchman J.W."/>
        </authorList>
    </citation>
    <scope>NUCLEOTIDE SEQUENCE [LARGE SCALE GENOMIC DNA]</scope>
    <source>
        <strain evidence="2">MBIC 11017</strain>
    </source>
</reference>
<keyword evidence="2" id="KW-1185">Reference proteome</keyword>
<organism evidence="1 2">
    <name type="scientific">Acaryochloris marina (strain MBIC 11017)</name>
    <dbReference type="NCBI Taxonomy" id="329726"/>
    <lineage>
        <taxon>Bacteria</taxon>
        <taxon>Bacillati</taxon>
        <taxon>Cyanobacteriota</taxon>
        <taxon>Cyanophyceae</taxon>
        <taxon>Acaryochloridales</taxon>
        <taxon>Acaryochloridaceae</taxon>
        <taxon>Acaryochloris</taxon>
    </lineage>
</organism>
<evidence type="ECO:0000313" key="1">
    <source>
        <dbReference type="EMBL" id="ABW29928.1"/>
    </source>
</evidence>
<evidence type="ECO:0000313" key="2">
    <source>
        <dbReference type="Proteomes" id="UP000000268"/>
    </source>
</evidence>
<gene>
    <name evidence="1" type="ordered locus">AM1_4957</name>
</gene>
<sequence length="125" mass="14210">MNSSDQGVRFLGPHRGQRQVFALSISHADSIMGALHDRYRHLPDAKKIAVIQYWADMAGWWESEGDCAIAPHDTERLIEGLASLQAEEFDSDYHLASDLMDSVHGLHSFLHQHWIKGEIVYIENL</sequence>
<dbReference type="EMBL" id="CP000828">
    <property type="protein sequence ID" value="ABW29928.1"/>
    <property type="molecule type" value="Genomic_DNA"/>
</dbReference>